<dbReference type="Gene3D" id="1.50.10.10">
    <property type="match status" value="1"/>
</dbReference>
<dbReference type="InterPro" id="IPR012341">
    <property type="entry name" value="6hp_glycosidase-like_sf"/>
</dbReference>
<dbReference type="GO" id="GO:0005975">
    <property type="term" value="P:carbohydrate metabolic process"/>
    <property type="evidence" value="ECO:0007669"/>
    <property type="project" value="InterPro"/>
</dbReference>
<dbReference type="SUPFAM" id="SSF74650">
    <property type="entry name" value="Galactose mutarotase-like"/>
    <property type="match status" value="2"/>
</dbReference>
<feature type="domain" description="Glycosyl hydrolase 94 supersandwich" evidence="3">
    <location>
        <begin position="1687"/>
        <end position="1914"/>
    </location>
</feature>
<evidence type="ECO:0000256" key="2">
    <source>
        <dbReference type="ARBA" id="ARBA00022679"/>
    </source>
</evidence>
<name>A0A6N2R7C7_9FIRM</name>
<dbReference type="InterPro" id="IPR033432">
    <property type="entry name" value="GH94_catalytic"/>
</dbReference>
<dbReference type="EMBL" id="CACRSL010000003">
    <property type="protein sequence ID" value="VYS77003.1"/>
    <property type="molecule type" value="Genomic_DNA"/>
</dbReference>
<feature type="domain" description="Glycosyl hydrolase 94 catalytic" evidence="5">
    <location>
        <begin position="1931"/>
        <end position="2351"/>
    </location>
</feature>
<dbReference type="EC" id="2.4.1.280" evidence="6"/>
<evidence type="ECO:0000259" key="5">
    <source>
        <dbReference type="Pfam" id="PF17167"/>
    </source>
</evidence>
<dbReference type="SUPFAM" id="SSF48208">
    <property type="entry name" value="Six-hairpin glycosidases"/>
    <property type="match status" value="1"/>
</dbReference>
<keyword evidence="2 6" id="KW-0808">Transferase</keyword>
<dbReference type="InterPro" id="IPR010383">
    <property type="entry name" value="Glyco_hydrolase_94_b-supersand"/>
</dbReference>
<evidence type="ECO:0000256" key="1">
    <source>
        <dbReference type="ARBA" id="ARBA00022676"/>
    </source>
</evidence>
<evidence type="ECO:0000313" key="6">
    <source>
        <dbReference type="EMBL" id="VYS77003.1"/>
    </source>
</evidence>
<accession>A0A6N2R7C7</accession>
<protein>
    <submittedName>
        <fullName evidence="6">N,N'-diacetylchitobiose phosphorylase</fullName>
        <ecNumber evidence="6">2.4.1.280</ecNumber>
    </submittedName>
</protein>
<dbReference type="InterPro" id="IPR019282">
    <property type="entry name" value="Glycoamylase-like_cons_dom"/>
</dbReference>
<dbReference type="Gene3D" id="2.60.420.10">
    <property type="entry name" value="Maltose phosphorylase, domain 3"/>
    <property type="match status" value="1"/>
</dbReference>
<proteinExistence type="predicted"/>
<dbReference type="GO" id="GO:0016757">
    <property type="term" value="F:glycosyltransferase activity"/>
    <property type="evidence" value="ECO:0007669"/>
    <property type="project" value="UniProtKB-KW"/>
</dbReference>
<dbReference type="PANTHER" id="PTHR37469">
    <property type="entry name" value="CELLOBIONIC ACID PHOSPHORYLASE-RELATED"/>
    <property type="match status" value="1"/>
</dbReference>
<dbReference type="InterPro" id="IPR011013">
    <property type="entry name" value="Gal_mutarotase_sf_dom"/>
</dbReference>
<feature type="domain" description="Glycosyl hydrolase 94 supersandwich" evidence="3">
    <location>
        <begin position="1226"/>
        <end position="1472"/>
    </location>
</feature>
<dbReference type="InterPro" id="IPR037018">
    <property type="entry name" value="GH65_N"/>
</dbReference>
<evidence type="ECO:0000259" key="3">
    <source>
        <dbReference type="Pfam" id="PF06165"/>
    </source>
</evidence>
<dbReference type="Pfam" id="PF10091">
    <property type="entry name" value="Glycoamylase"/>
    <property type="match status" value="1"/>
</dbReference>
<organism evidence="6">
    <name type="scientific">uncultured Anaerotruncus sp</name>
    <dbReference type="NCBI Taxonomy" id="905011"/>
    <lineage>
        <taxon>Bacteria</taxon>
        <taxon>Bacillati</taxon>
        <taxon>Bacillota</taxon>
        <taxon>Clostridia</taxon>
        <taxon>Eubacteriales</taxon>
        <taxon>Oscillospiraceae</taxon>
        <taxon>Anaerotruncus</taxon>
        <taxon>environmental samples</taxon>
    </lineage>
</organism>
<dbReference type="Pfam" id="PF17167">
    <property type="entry name" value="Glyco_hydro_94"/>
    <property type="match status" value="1"/>
</dbReference>
<reference evidence="6" key="1">
    <citation type="submission" date="2019-11" db="EMBL/GenBank/DDBJ databases">
        <authorList>
            <person name="Feng L."/>
        </authorList>
    </citation>
    <scope>NUCLEOTIDE SEQUENCE</scope>
    <source>
        <strain evidence="6">AundefinedLFYP135</strain>
    </source>
</reference>
<feature type="domain" description="Glycoamylase-like" evidence="4">
    <location>
        <begin position="977"/>
        <end position="1179"/>
    </location>
</feature>
<dbReference type="SMART" id="SM01068">
    <property type="entry name" value="CBM_X"/>
    <property type="match status" value="1"/>
</dbReference>
<dbReference type="InterPro" id="IPR008928">
    <property type="entry name" value="6-hairpin_glycosidase_sf"/>
</dbReference>
<dbReference type="Gene3D" id="1.50.10.140">
    <property type="match status" value="1"/>
</dbReference>
<sequence>MDRQTLEWDDSAYSLMIQCKRAQKQLSLRYQEAKNASSPSGAGQWLVDNFYILSREERETRTALKANPKGVARLAVLFLGELRRHPLGEQELRDLILLEDSRSRLTVEQLEQVALSLKVAYLLLAADAFGEEEREEWISRAVLGLQQLGGVDFAALEELGAVEETLWEDPAGIYPRMTVESRRQYRRTVAWIAKLQREKEETVARWAVNQARAGGVERTRHVGYPLRHQVQMEEARRRRGRLLLWGKGLLPLALSLAGGWWAKNGWIVPALYLPLWEACGPFLQRLAMAGVKTDYLPRMELTPGEAPRCAVVVTTLLPSAARMGELGEHLEQLYLSNREENLVFCVLADFPEGPALTAPEDDSQARAAREMIEELNSRWGSRFLLALRPRTYLRQEDLYRGWERKRGALVEWVRFLKSFPVTWHTFCGDAALVQDCPLVIALDSDTQLLFGSAKRMIAAAVHPLNRPEVDKALGRVTEGYGILTPRMVTRMEGKTRFSRLMEGWGGVTPYDLVSRDGYQDLFGESIFCGKGIFWVDTFFDLLSERFPQNQVLSHDVLEGEILRTGFLSDIELADAAPRTATEWLERLHRWVRGDWQNAGCLWDGQFSPLSRYKIGDNLRRSLTPAAVLLAVVLAACSTGRTAAALAVAALLALCLSPVVSALETVLAGGWFAVSRKYFTGAIPKAFELLGRAASSLILLPQRSFVALDGAVRGGIRRFFTHRKCLEWRTAAQSGGGGLALSRYLPAQMLGLLLLFSRSGEGRFFGLCFSLIIPFVWFTAQSGSRKRGKLTPAQRDALQSQAAAMWNFYEDYVNRENHFLPPDNVQFAPVLREARRTSPTNIGMYLLSALAARDLGLIDSKGLALRVGRTIASVERLEKWQGNLYNWYDTSSLTVLPPRYVSAVDSGNLACCLVALKEGLKEYRGEEPALTGLIRRVEALVDGTDLSPFYNKKRNLFSIGYDSETGELSASCYDFLMSEARMMSYFALSMGQAPRRHWGAMNRSMSRSGFYAGPLSWTGTMFEYYMPHLLLPAGEGTLLCEGLRYCLYCQKKRVRAKKLPWGISESGYYAFDGELNYQYKAHGVQLLGVKNGLDQELVLSPYSTYLVLPFSPQGAFANLKELEALGLWGKYGLYEALDLTPSRLEGNSSTVVKSYMAHHVGMSLAALDNAFFENAMQRRFLRDKRMKSAREFLEEPVSGDPAVCRGEGEEGPAPAIQPQLEEYVGKVHPQSPRCVFLCNGEVTDVLTDVGAGFFRKGEIELTRRGEDLLCHPQGVYAFFQGPQGCLAPTAAPFYQEGTEHQVKLQGGGVTYFGQKGNLTAELFCGVYPRLPVTSRTLTLHNRGGDAIQGEVLFYLEPVLSTQREYEAHPAFSKLFLEFDWERESRVVTVTRRLRHGGKGEPLTAGLLEEFPYELECKRENLTPNGKGMEALKDFAGLPFLGSNSVPDGAVALRVKVELPAGGKKKLTLLLAAGGLDTLIAARREGELTAKTAAQSPMLRDSGEGRLAMAVLGQLFYNKRDGRHNLAALRKNTLGQPSLWPMGISGDLPIAVVETGDAPDPQRLEAYLRLHAMLRLCLLRFDLALLFDSRKSPLAAGEILEMVRASGGMEVLGARGGIHLVDSQNYPPENILLLKAAARHISPKSMVLFSHPAGSYRPMEILPVQGDLLPSQGVKTSGGILAGDRFYVDRSSPLPYSHILANPAFGTLVSDGELGFTWAVNARENKLTPWKNDFASGNDGEKLLCRVDGRCFSLTRGALASFAPGDARYEGEFCGIRFRLTVTVPKKGSVKRMHLSLTSGQGVPKQVEVAYYTEPVLGPGREYARFLKTRFTGRELILENPYQTAVPGVVVLSCGRRELTATCDRAAFLCGSWETGPMAPVSDPCAALVARAALLPGEEEEMEFRLAFGAEEKAALYLSGMDFPANPADGDFIAVRTPDEGFNSLVSHFLPHQILKGRVEGRTAFYQCGGAYGFRDQLQDVCALLLTHPKAALRQITRCCAVQFEEGDVLHWWHPLPKAGGGVKGVRTRFSDDLIFLPWAAAQYAKATGDTGFWDTPIPYLKGEELEPGEMERYFAPQKSGLREPVYCHCVRALERAYRLGNHGLPLMGCGDWNDGFSAVGSGGKGESVFVALFLAMTLEAFAPVCEGRGDIQLAAELRERAQFLKGAVDRSCWTGAWYLRAYFDSGSPMGAGGKECAIDSLPQSFAALAGMPDKERVKTALLAAYEHLADFQVGIVRLFEGPFVGGGENPGYIAAYSAGVRENGGQYTHGAIWLALALYQAGLEDKGWQLLQLLNPIRRCQNPQWAPSYKLEPYYLAADIYSSREAMGRGGWSLYTGAASWYYRAAVETVLGIRREGGRLFLSPHLPPEWETAAFSARIAGTPLEVEYRRGKALRLTVDGAEREDIPLDGIPHRAVLEIPRPIENKP</sequence>
<dbReference type="PANTHER" id="PTHR37469:SF2">
    <property type="entry name" value="CELLOBIONIC ACID PHOSPHORYLASE"/>
    <property type="match status" value="1"/>
</dbReference>
<dbReference type="GO" id="GO:0030246">
    <property type="term" value="F:carbohydrate binding"/>
    <property type="evidence" value="ECO:0007669"/>
    <property type="project" value="InterPro"/>
</dbReference>
<dbReference type="Pfam" id="PF06165">
    <property type="entry name" value="GH94_b-supersand"/>
    <property type="match status" value="2"/>
</dbReference>
<evidence type="ECO:0000259" key="4">
    <source>
        <dbReference type="Pfam" id="PF10091"/>
    </source>
</evidence>
<dbReference type="Gene3D" id="2.70.98.40">
    <property type="entry name" value="Glycoside hydrolase, family 65, N-terminal domain"/>
    <property type="match status" value="2"/>
</dbReference>
<dbReference type="InterPro" id="IPR052047">
    <property type="entry name" value="GH94_Enzymes"/>
</dbReference>
<keyword evidence="1 6" id="KW-0328">Glycosyltransferase</keyword>
<gene>
    <name evidence="6" type="primary">chbP</name>
    <name evidence="6" type="ORF">AULFYP135_00287</name>
</gene>